<feature type="transmembrane region" description="Helical" evidence="1">
    <location>
        <begin position="6"/>
        <end position="26"/>
    </location>
</feature>
<organism evidence="2 3">
    <name type="scientific">Eruca vesicaria subsp. sativa</name>
    <name type="common">Garden rocket</name>
    <name type="synonym">Eruca sativa</name>
    <dbReference type="NCBI Taxonomy" id="29727"/>
    <lineage>
        <taxon>Eukaryota</taxon>
        <taxon>Viridiplantae</taxon>
        <taxon>Streptophyta</taxon>
        <taxon>Embryophyta</taxon>
        <taxon>Tracheophyta</taxon>
        <taxon>Spermatophyta</taxon>
        <taxon>Magnoliopsida</taxon>
        <taxon>eudicotyledons</taxon>
        <taxon>Gunneridae</taxon>
        <taxon>Pentapetalae</taxon>
        <taxon>rosids</taxon>
        <taxon>malvids</taxon>
        <taxon>Brassicales</taxon>
        <taxon>Brassicaceae</taxon>
        <taxon>Brassiceae</taxon>
        <taxon>Eruca</taxon>
    </lineage>
</organism>
<comment type="caution">
    <text evidence="2">The sequence shown here is derived from an EMBL/GenBank/DDBJ whole genome shotgun (WGS) entry which is preliminary data.</text>
</comment>
<keyword evidence="1" id="KW-1133">Transmembrane helix</keyword>
<dbReference type="Proteomes" id="UP001642260">
    <property type="component" value="Unassembled WGS sequence"/>
</dbReference>
<accession>A0ABC8JCD5</accession>
<proteinExistence type="predicted"/>
<protein>
    <recommendedName>
        <fullName evidence="4">Transmembrane protein</fullName>
    </recommendedName>
</protein>
<reference evidence="2 3" key="1">
    <citation type="submission" date="2022-03" db="EMBL/GenBank/DDBJ databases">
        <authorList>
            <person name="Macdonald S."/>
            <person name="Ahmed S."/>
            <person name="Newling K."/>
        </authorList>
    </citation>
    <scope>NUCLEOTIDE SEQUENCE [LARGE SCALE GENOMIC DNA]</scope>
</reference>
<keyword evidence="1" id="KW-0472">Membrane</keyword>
<gene>
    <name evidence="2" type="ORF">ERUC_LOCUS9437</name>
</gene>
<evidence type="ECO:0000313" key="2">
    <source>
        <dbReference type="EMBL" id="CAH8321745.1"/>
    </source>
</evidence>
<sequence>MVESQLGYAAFLPFVWCFSGCGYWCLRFSAGRREQVPLLRSLVCSGGVGFFFDLVSIIIALAPLTPASGSLSLVLEAVRFAASMISARFLLGSAESCALLGLSVCVFVAVGSFPSLNRGSRVSLPTCYFIGGCAWNLVTEALRYVYRPPLLLFQASWTTKASVRRRVGCF</sequence>
<evidence type="ECO:0000256" key="1">
    <source>
        <dbReference type="SAM" id="Phobius"/>
    </source>
</evidence>
<feature type="transmembrane region" description="Helical" evidence="1">
    <location>
        <begin position="98"/>
        <end position="116"/>
    </location>
</feature>
<dbReference type="AlphaFoldDB" id="A0ABC8JCD5"/>
<evidence type="ECO:0000313" key="3">
    <source>
        <dbReference type="Proteomes" id="UP001642260"/>
    </source>
</evidence>
<keyword evidence="3" id="KW-1185">Reference proteome</keyword>
<dbReference type="EMBL" id="CAKOAT010096377">
    <property type="protein sequence ID" value="CAH8321745.1"/>
    <property type="molecule type" value="Genomic_DNA"/>
</dbReference>
<keyword evidence="1" id="KW-0812">Transmembrane</keyword>
<evidence type="ECO:0008006" key="4">
    <source>
        <dbReference type="Google" id="ProtNLM"/>
    </source>
</evidence>
<feature type="transmembrane region" description="Helical" evidence="1">
    <location>
        <begin position="38"/>
        <end position="64"/>
    </location>
</feature>
<name>A0ABC8JCD5_ERUVS</name>